<feature type="domain" description="Transposase IS4-like" evidence="2">
    <location>
        <begin position="110"/>
        <end position="271"/>
    </location>
</feature>
<reference evidence="5" key="1">
    <citation type="journal article" date="2019" name="Int. J. Syst. Evol. Microbiol.">
        <title>The Global Catalogue of Microorganisms (GCM) 10K type strain sequencing project: providing services to taxonomists for standard genome sequencing and annotation.</title>
        <authorList>
            <consortium name="The Broad Institute Genomics Platform"/>
            <consortium name="The Broad Institute Genome Sequencing Center for Infectious Disease"/>
            <person name="Wu L."/>
            <person name="Ma J."/>
        </authorList>
    </citation>
    <scope>NUCLEOTIDE SEQUENCE [LARGE SCALE GENOMIC DNA]</scope>
    <source>
        <strain evidence="5">JCM 12763</strain>
    </source>
</reference>
<name>A0ABW1M1N6_9ACTN</name>
<keyword evidence="5" id="KW-1185">Reference proteome</keyword>
<evidence type="ECO:0000313" key="5">
    <source>
        <dbReference type="Proteomes" id="UP001596242"/>
    </source>
</evidence>
<accession>A0ABW1M1N6</accession>
<evidence type="ECO:0000259" key="2">
    <source>
        <dbReference type="Pfam" id="PF01609"/>
    </source>
</evidence>
<dbReference type="Proteomes" id="UP001596242">
    <property type="component" value="Unassembled WGS sequence"/>
</dbReference>
<evidence type="ECO:0000259" key="3">
    <source>
        <dbReference type="Pfam" id="PF13340"/>
    </source>
</evidence>
<evidence type="ECO:0000313" key="4">
    <source>
        <dbReference type="EMBL" id="MFC6057624.1"/>
    </source>
</evidence>
<dbReference type="PANTHER" id="PTHR30007">
    <property type="entry name" value="PHP DOMAIN PROTEIN"/>
    <property type="match status" value="1"/>
</dbReference>
<feature type="region of interest" description="Disordered" evidence="1">
    <location>
        <begin position="284"/>
        <end position="303"/>
    </location>
</feature>
<evidence type="ECO:0000256" key="1">
    <source>
        <dbReference type="SAM" id="MobiDB-lite"/>
    </source>
</evidence>
<sequence length="303" mass="34175">MCQCDNSEAVSGPCCPSSLTDEMWEIIQPLLPVRDLRKGGGVRKYGDRLVLDSIFYVLRSGCQWRILPRDLMPWDAAHRWFTKWRRNGTWDRVHDELRRRVRIGAGRDPEPSAAVIDAQSIKTSEGGEGGEARGFDAGKRTTGRKRHVIVDTMGLLLVVAVTSASVQDRAGGRAVLARLAADFRTVSLVWADGGYANSVDSTLLSWARDTLNIVVEIVKRTDDVKGFKALPRRWVVERSFGWLVRNRRLARDYERLTATSEAMIKVAMIRLMLVRLAGQPSRWSHESHRKTARTKTVEDHIAV</sequence>
<dbReference type="PANTHER" id="PTHR30007:SF0">
    <property type="entry name" value="TRANSPOSASE"/>
    <property type="match status" value="1"/>
</dbReference>
<dbReference type="Pfam" id="PF13340">
    <property type="entry name" value="DUF4096"/>
    <property type="match status" value="1"/>
</dbReference>
<organism evidence="4 5">
    <name type="scientific">Streptomyces pratens</name>
    <dbReference type="NCBI Taxonomy" id="887456"/>
    <lineage>
        <taxon>Bacteria</taxon>
        <taxon>Bacillati</taxon>
        <taxon>Actinomycetota</taxon>
        <taxon>Actinomycetes</taxon>
        <taxon>Kitasatosporales</taxon>
        <taxon>Streptomycetaceae</taxon>
        <taxon>Streptomyces</taxon>
    </lineage>
</organism>
<protein>
    <submittedName>
        <fullName evidence="4">IS5 family transposase</fullName>
    </submittedName>
</protein>
<proteinExistence type="predicted"/>
<gene>
    <name evidence="4" type="ORF">ACFP50_19830</name>
</gene>
<feature type="domain" description="Insertion element IS402-like" evidence="3">
    <location>
        <begin position="19"/>
        <end position="94"/>
    </location>
</feature>
<dbReference type="EMBL" id="JBHSPT010000045">
    <property type="protein sequence ID" value="MFC6057624.1"/>
    <property type="molecule type" value="Genomic_DNA"/>
</dbReference>
<dbReference type="Pfam" id="PF01609">
    <property type="entry name" value="DDE_Tnp_1"/>
    <property type="match status" value="1"/>
</dbReference>
<dbReference type="InterPro" id="IPR025161">
    <property type="entry name" value="IS402-like_dom"/>
</dbReference>
<dbReference type="InterPro" id="IPR002559">
    <property type="entry name" value="Transposase_11"/>
</dbReference>
<dbReference type="NCBIfam" id="NF033580">
    <property type="entry name" value="transpos_IS5_3"/>
    <property type="match status" value="1"/>
</dbReference>
<comment type="caution">
    <text evidence="4">The sequence shown here is derived from an EMBL/GenBank/DDBJ whole genome shotgun (WGS) entry which is preliminary data.</text>
</comment>